<gene>
    <name evidence="4" type="ORF">EV684_12320</name>
</gene>
<dbReference type="GeneID" id="99686412"/>
<dbReference type="PROSITE" id="PS51257">
    <property type="entry name" value="PROKAR_LIPOPROTEIN"/>
    <property type="match status" value="1"/>
</dbReference>
<keyword evidence="3" id="KW-0560">Oxidoreductase</keyword>
<dbReference type="SUPFAM" id="SSF55469">
    <property type="entry name" value="FMN-dependent nitroreductase-like"/>
    <property type="match status" value="2"/>
</dbReference>
<dbReference type="GO" id="GO:0016491">
    <property type="term" value="F:oxidoreductase activity"/>
    <property type="evidence" value="ECO:0007669"/>
    <property type="project" value="UniProtKB-KW"/>
</dbReference>
<sequence length="363" mass="38502">MPTRRRVMSYGALLAGGATLAGCDDTGVQQATAQLQRRLALPGSVDGRERLRTLVHAATLAPSSHNTQCWRFVLGRDSIRIEPDTTRRCPAVDPDDHHLFVSLGCAIENLVLAALAHGLKAEPRIGADGRVDIALAPVRQQLATRYMAIPQRQTTRGPFDGRPLPAATWRQLEDTASGDGVTLRLVNDTARLERVLDAVAAGHRVQFSDAAFVDELVQWLRFDAGEAAASGDGLFVGCSGRPSLPPWLARRLVRRFLSAGAETDLAAEQLRSSAGVVIVASDGAAGPAGWIGVGRAFQRLALEATAAGLQLSLLNPPVEVAALRGPFAAAFGLGALRPDLVVRIGRGARRPDSLRRPLGAVIA</sequence>
<name>A0A4R2LUC6_RUBGE</name>
<dbReference type="Gene3D" id="3.40.109.10">
    <property type="entry name" value="NADH Oxidase"/>
    <property type="match status" value="2"/>
</dbReference>
<organism evidence="4 5">
    <name type="scientific">Rubrivivax gelatinosus</name>
    <name type="common">Rhodocyclus gelatinosus</name>
    <name type="synonym">Rhodopseudomonas gelatinosa</name>
    <dbReference type="NCBI Taxonomy" id="28068"/>
    <lineage>
        <taxon>Bacteria</taxon>
        <taxon>Pseudomonadati</taxon>
        <taxon>Pseudomonadota</taxon>
        <taxon>Betaproteobacteria</taxon>
        <taxon>Burkholderiales</taxon>
        <taxon>Sphaerotilaceae</taxon>
        <taxon>Rubrivivax</taxon>
    </lineage>
</organism>
<dbReference type="NCBIfam" id="NF047509">
    <property type="entry name" value="Rv3131_FMN_oxido"/>
    <property type="match status" value="1"/>
</dbReference>
<dbReference type="AlphaFoldDB" id="A0A4R2LUC6"/>
<dbReference type="EMBL" id="SLXD01000023">
    <property type="protein sequence ID" value="TCO97180.1"/>
    <property type="molecule type" value="Genomic_DNA"/>
</dbReference>
<dbReference type="PROSITE" id="PS51318">
    <property type="entry name" value="TAT"/>
    <property type="match status" value="1"/>
</dbReference>
<keyword evidence="1" id="KW-0285">Flavoprotein</keyword>
<dbReference type="InterPro" id="IPR050627">
    <property type="entry name" value="Nitroreductase/BluB"/>
</dbReference>
<dbReference type="PANTHER" id="PTHR23026:SF90">
    <property type="entry name" value="IODOTYROSINE DEIODINASE 1"/>
    <property type="match status" value="1"/>
</dbReference>
<dbReference type="Proteomes" id="UP000295106">
    <property type="component" value="Unassembled WGS sequence"/>
</dbReference>
<reference evidence="4 5" key="1">
    <citation type="submission" date="2019-03" db="EMBL/GenBank/DDBJ databases">
        <title>Genomic Encyclopedia of Type Strains, Phase IV (KMG-IV): sequencing the most valuable type-strain genomes for metagenomic binning, comparative biology and taxonomic classification.</title>
        <authorList>
            <person name="Goeker M."/>
        </authorList>
    </citation>
    <scope>NUCLEOTIDE SEQUENCE [LARGE SCALE GENOMIC DNA]</scope>
    <source>
        <strain evidence="4 5">DSM 1709</strain>
    </source>
</reference>
<dbReference type="InterPro" id="IPR000415">
    <property type="entry name" value="Nitroreductase-like"/>
</dbReference>
<evidence type="ECO:0000256" key="2">
    <source>
        <dbReference type="ARBA" id="ARBA00022643"/>
    </source>
</evidence>
<evidence type="ECO:0000256" key="3">
    <source>
        <dbReference type="ARBA" id="ARBA00023002"/>
    </source>
</evidence>
<accession>A0A4R2LUC6</accession>
<evidence type="ECO:0008006" key="6">
    <source>
        <dbReference type="Google" id="ProtNLM"/>
    </source>
</evidence>
<evidence type="ECO:0000256" key="1">
    <source>
        <dbReference type="ARBA" id="ARBA00022630"/>
    </source>
</evidence>
<comment type="caution">
    <text evidence="4">The sequence shown here is derived from an EMBL/GenBank/DDBJ whole genome shotgun (WGS) entry which is preliminary data.</text>
</comment>
<dbReference type="InterPro" id="IPR006311">
    <property type="entry name" value="TAT_signal"/>
</dbReference>
<evidence type="ECO:0000313" key="4">
    <source>
        <dbReference type="EMBL" id="TCO97180.1"/>
    </source>
</evidence>
<evidence type="ECO:0000313" key="5">
    <source>
        <dbReference type="Proteomes" id="UP000295106"/>
    </source>
</evidence>
<dbReference type="PANTHER" id="PTHR23026">
    <property type="entry name" value="NADPH NITROREDUCTASE"/>
    <property type="match status" value="1"/>
</dbReference>
<protein>
    <recommendedName>
        <fullName evidence="6">Nitroreductase family protein</fullName>
    </recommendedName>
</protein>
<dbReference type="RefSeq" id="WP_165908578.1">
    <property type="nucleotide sequence ID" value="NZ_CP181386.1"/>
</dbReference>
<keyword evidence="2" id="KW-0288">FMN</keyword>
<proteinExistence type="predicted"/>
<dbReference type="CDD" id="cd02062">
    <property type="entry name" value="Nitro_FMN_reductase"/>
    <property type="match status" value="1"/>
</dbReference>